<accession>A0A438C965</accession>
<proteinExistence type="predicted"/>
<organism evidence="1 2">
    <name type="scientific">Vitis vinifera</name>
    <name type="common">Grape</name>
    <dbReference type="NCBI Taxonomy" id="29760"/>
    <lineage>
        <taxon>Eukaryota</taxon>
        <taxon>Viridiplantae</taxon>
        <taxon>Streptophyta</taxon>
        <taxon>Embryophyta</taxon>
        <taxon>Tracheophyta</taxon>
        <taxon>Spermatophyta</taxon>
        <taxon>Magnoliopsida</taxon>
        <taxon>eudicotyledons</taxon>
        <taxon>Gunneridae</taxon>
        <taxon>Pentapetalae</taxon>
        <taxon>rosids</taxon>
        <taxon>Vitales</taxon>
        <taxon>Vitaceae</taxon>
        <taxon>Viteae</taxon>
        <taxon>Vitis</taxon>
    </lineage>
</organism>
<gene>
    <name evidence="1" type="ORF">CK203_116934</name>
</gene>
<dbReference type="EMBL" id="QGNW01002478">
    <property type="protein sequence ID" value="RVW19446.1"/>
    <property type="molecule type" value="Genomic_DNA"/>
</dbReference>
<evidence type="ECO:0008006" key="3">
    <source>
        <dbReference type="Google" id="ProtNLM"/>
    </source>
</evidence>
<evidence type="ECO:0000313" key="2">
    <source>
        <dbReference type="Proteomes" id="UP000288805"/>
    </source>
</evidence>
<dbReference type="PANTHER" id="PTHR46890:SF48">
    <property type="entry name" value="RNA-DIRECTED DNA POLYMERASE"/>
    <property type="match status" value="1"/>
</dbReference>
<reference evidence="1 2" key="1">
    <citation type="journal article" date="2018" name="PLoS Genet.">
        <title>Population sequencing reveals clonal diversity and ancestral inbreeding in the grapevine cultivar Chardonnay.</title>
        <authorList>
            <person name="Roach M.J."/>
            <person name="Johnson D.L."/>
            <person name="Bohlmann J."/>
            <person name="van Vuuren H.J."/>
            <person name="Jones S.J."/>
            <person name="Pretorius I.S."/>
            <person name="Schmidt S.A."/>
            <person name="Borneman A.R."/>
        </authorList>
    </citation>
    <scope>NUCLEOTIDE SEQUENCE [LARGE SCALE GENOMIC DNA]</scope>
    <source>
        <strain evidence="2">cv. Chardonnay</strain>
        <tissue evidence="1">Leaf</tissue>
    </source>
</reference>
<dbReference type="PANTHER" id="PTHR46890">
    <property type="entry name" value="NON-LTR RETROLELEMENT REVERSE TRANSCRIPTASE-LIKE PROTEIN-RELATED"/>
    <property type="match status" value="1"/>
</dbReference>
<comment type="caution">
    <text evidence="1">The sequence shown here is derived from an EMBL/GenBank/DDBJ whole genome shotgun (WGS) entry which is preliminary data.</text>
</comment>
<sequence>MRFSILVNETPSGFFQNSRGLRQQDPLSPYLFVIAMEALSCLLKRAKEGGFLSGWRIRVEREAFWKQVICGKYGVEEGRWHSYDVRGSYKVGLWKAIGKEWYTLGGKVRCWKDRWCGDDPLCVTFPSLFAIASSKEVWVEDV</sequence>
<dbReference type="InterPro" id="IPR052343">
    <property type="entry name" value="Retrotransposon-Effector_Assoc"/>
</dbReference>
<dbReference type="Proteomes" id="UP000288805">
    <property type="component" value="Unassembled WGS sequence"/>
</dbReference>
<protein>
    <recommendedName>
        <fullName evidence="3">Reverse transcriptase domain-containing protein</fullName>
    </recommendedName>
</protein>
<dbReference type="AlphaFoldDB" id="A0A438C965"/>
<name>A0A438C965_VITVI</name>
<evidence type="ECO:0000313" key="1">
    <source>
        <dbReference type="EMBL" id="RVW19446.1"/>
    </source>
</evidence>